<evidence type="ECO:0000256" key="10">
    <source>
        <dbReference type="ARBA" id="ARBA00068824"/>
    </source>
</evidence>
<comment type="subunit">
    <text evidence="3">Homodimer.</text>
</comment>
<reference evidence="15 16" key="1">
    <citation type="submission" date="2017-02" db="EMBL/GenBank/DDBJ databases">
        <title>The new phylogeny of genus Mycobacterium.</title>
        <authorList>
            <person name="Tortoli E."/>
            <person name="Trovato A."/>
            <person name="Cirillo D.M."/>
        </authorList>
    </citation>
    <scope>NUCLEOTIDE SEQUENCE [LARGE SCALE GENOMIC DNA]</scope>
    <source>
        <strain evidence="15 16">DSM 45255</strain>
    </source>
</reference>
<dbReference type="EC" id="2.6.1.2" evidence="7"/>
<dbReference type="Gene3D" id="3.40.640.10">
    <property type="entry name" value="Type I PLP-dependent aspartate aminotransferase-like (Major domain)"/>
    <property type="match status" value="1"/>
</dbReference>
<dbReference type="FunFam" id="3.40.640.10:FF:000019">
    <property type="entry name" value="Pyridoxal phosphate-dependent aminotransferase"/>
    <property type="match status" value="1"/>
</dbReference>
<feature type="domain" description="Aminotransferase class I/classII large" evidence="13">
    <location>
        <begin position="60"/>
        <end position="407"/>
    </location>
</feature>
<comment type="catalytic activity">
    <reaction evidence="9">
        <text>L-alanine + 2-oxoglutarate = pyruvate + L-glutamate</text>
        <dbReference type="Rhea" id="RHEA:19453"/>
        <dbReference type="ChEBI" id="CHEBI:15361"/>
        <dbReference type="ChEBI" id="CHEBI:16810"/>
        <dbReference type="ChEBI" id="CHEBI:29985"/>
        <dbReference type="ChEBI" id="CHEBI:57972"/>
        <dbReference type="EC" id="2.6.1.2"/>
    </reaction>
</comment>
<dbReference type="SUPFAM" id="SSF53383">
    <property type="entry name" value="PLP-dependent transferases"/>
    <property type="match status" value="1"/>
</dbReference>
<reference evidence="14" key="3">
    <citation type="submission" date="2020-02" db="EMBL/GenBank/DDBJ databases">
        <authorList>
            <person name="Matsumoto Y."/>
            <person name="Motooka D."/>
            <person name="Nakamura S."/>
        </authorList>
    </citation>
    <scope>NUCLEOTIDE SEQUENCE</scope>
    <source>
        <strain evidence="14">JCM 18113</strain>
    </source>
</reference>
<dbReference type="Proteomes" id="UP000465812">
    <property type="component" value="Chromosome"/>
</dbReference>
<proteinExistence type="inferred from homology"/>
<keyword evidence="17" id="KW-1185">Reference proteome</keyword>
<name>A0A1X0FGT0_MYCNT</name>
<evidence type="ECO:0000313" key="15">
    <source>
        <dbReference type="EMBL" id="ORB00450.1"/>
    </source>
</evidence>
<evidence type="ECO:0000313" key="16">
    <source>
        <dbReference type="Proteomes" id="UP000192760"/>
    </source>
</evidence>
<dbReference type="GO" id="GO:0004021">
    <property type="term" value="F:L-alanine:2-oxoglutarate aminotransferase activity"/>
    <property type="evidence" value="ECO:0007669"/>
    <property type="project" value="UniProtKB-EC"/>
</dbReference>
<dbReference type="Proteomes" id="UP000192760">
    <property type="component" value="Unassembled WGS sequence"/>
</dbReference>
<dbReference type="AlphaFoldDB" id="A0A1X0FGT0"/>
<dbReference type="RefSeq" id="WP_083098458.1">
    <property type="nucleotide sequence ID" value="NZ_AP022590.1"/>
</dbReference>
<keyword evidence="4 15" id="KW-0032">Aminotransferase</keyword>
<dbReference type="GO" id="GO:0030170">
    <property type="term" value="F:pyridoxal phosphate binding"/>
    <property type="evidence" value="ECO:0007669"/>
    <property type="project" value="InterPro"/>
</dbReference>
<evidence type="ECO:0000256" key="8">
    <source>
        <dbReference type="ARBA" id="ARBA00030923"/>
    </source>
</evidence>
<dbReference type="InterPro" id="IPR051926">
    <property type="entry name" value="Ala_Aminotransferase"/>
</dbReference>
<evidence type="ECO:0000256" key="1">
    <source>
        <dbReference type="ARBA" id="ARBA00001933"/>
    </source>
</evidence>
<dbReference type="Pfam" id="PF00155">
    <property type="entry name" value="Aminotran_1_2"/>
    <property type="match status" value="1"/>
</dbReference>
<dbReference type="PANTHER" id="PTHR43488">
    <property type="entry name" value="GLUTAMATE-PYRUVATE AMINOTRANSFERASE ALAA"/>
    <property type="match status" value="1"/>
</dbReference>
<evidence type="ECO:0000259" key="13">
    <source>
        <dbReference type="Pfam" id="PF00155"/>
    </source>
</evidence>
<evidence type="ECO:0000256" key="6">
    <source>
        <dbReference type="ARBA" id="ARBA00022898"/>
    </source>
</evidence>
<reference evidence="14 17" key="2">
    <citation type="journal article" date="2019" name="Emerg. Microbes Infect.">
        <title>Comprehensive subspecies identification of 175 nontuberculous mycobacteria species based on 7547 genomic profiles.</title>
        <authorList>
            <person name="Matsumoto Y."/>
            <person name="Kinjo T."/>
            <person name="Motooka D."/>
            <person name="Nabeya D."/>
            <person name="Jung N."/>
            <person name="Uechi K."/>
            <person name="Horii T."/>
            <person name="Iida T."/>
            <person name="Fujita J."/>
            <person name="Nakamura S."/>
        </authorList>
    </citation>
    <scope>NUCLEOTIDE SEQUENCE [LARGE SCALE GENOMIC DNA]</scope>
    <source>
        <strain evidence="14 17">JCM 18113</strain>
    </source>
</reference>
<evidence type="ECO:0000256" key="12">
    <source>
        <dbReference type="SAM" id="MobiDB-lite"/>
    </source>
</evidence>
<dbReference type="STRING" id="560555.BST30_22900"/>
<evidence type="ECO:0000313" key="17">
    <source>
        <dbReference type="Proteomes" id="UP000465812"/>
    </source>
</evidence>
<dbReference type="InterPro" id="IPR015421">
    <property type="entry name" value="PyrdxlP-dep_Trfase_major"/>
</dbReference>
<evidence type="ECO:0000313" key="14">
    <source>
        <dbReference type="EMBL" id="BBY39408.1"/>
    </source>
</evidence>
<keyword evidence="6" id="KW-0663">Pyridoxal phosphate</keyword>
<dbReference type="InterPro" id="IPR004839">
    <property type="entry name" value="Aminotransferase_I/II_large"/>
</dbReference>
<dbReference type="Gene3D" id="3.90.1150.10">
    <property type="entry name" value="Aspartate Aminotransferase, domain 1"/>
    <property type="match status" value="1"/>
</dbReference>
<evidence type="ECO:0000256" key="5">
    <source>
        <dbReference type="ARBA" id="ARBA00022679"/>
    </source>
</evidence>
<organism evidence="15 16">
    <name type="scientific">Mycobacterium mantenii</name>
    <dbReference type="NCBI Taxonomy" id="560555"/>
    <lineage>
        <taxon>Bacteria</taxon>
        <taxon>Bacillati</taxon>
        <taxon>Actinomycetota</taxon>
        <taxon>Actinomycetes</taxon>
        <taxon>Mycobacteriales</taxon>
        <taxon>Mycobacteriaceae</taxon>
        <taxon>Mycobacterium</taxon>
        <taxon>Mycobacterium avium complex (MAC)</taxon>
    </lineage>
</organism>
<gene>
    <name evidence="14" type="primary">aspC</name>
    <name evidence="15" type="ORF">BST30_22900</name>
    <name evidence="14" type="ORF">MMAN_35420</name>
</gene>
<dbReference type="PANTHER" id="PTHR43488:SF2">
    <property type="entry name" value="GLUTAMATE-PYRUVATE AMINOTRANSFERASE ALAA"/>
    <property type="match status" value="1"/>
</dbReference>
<dbReference type="EMBL" id="AP022590">
    <property type="protein sequence ID" value="BBY39408.1"/>
    <property type="molecule type" value="Genomic_DNA"/>
</dbReference>
<dbReference type="InterPro" id="IPR015424">
    <property type="entry name" value="PyrdxlP-dep_Trfase"/>
</dbReference>
<dbReference type="CDD" id="cd00609">
    <property type="entry name" value="AAT_like"/>
    <property type="match status" value="1"/>
</dbReference>
<evidence type="ECO:0000256" key="11">
    <source>
        <dbReference type="ARBA" id="ARBA00077749"/>
    </source>
</evidence>
<protein>
    <recommendedName>
        <fullName evidence="10">Alanine aminotransferase</fullName>
        <ecNumber evidence="7">2.6.1.2</ecNumber>
    </recommendedName>
    <alternativeName>
        <fullName evidence="11">Alanine transaminase</fullName>
    </alternativeName>
    <alternativeName>
        <fullName evidence="8">Transaminase A</fullName>
    </alternativeName>
</protein>
<dbReference type="InterPro" id="IPR015422">
    <property type="entry name" value="PyrdxlP-dep_Trfase_small"/>
</dbReference>
<evidence type="ECO:0000256" key="7">
    <source>
        <dbReference type="ARBA" id="ARBA00026106"/>
    </source>
</evidence>
<dbReference type="EMBL" id="MVHW01000034">
    <property type="protein sequence ID" value="ORB00450.1"/>
    <property type="molecule type" value="Genomic_DNA"/>
</dbReference>
<sequence>MDRDGTISGVTTHHLPLHPSAHHRPQRTFAQSSKLQGVLYEIRGPVHQHAARLEAEGHRILKLNIGNPAPFGFEAPDVIMRDMIQALPYAQGYSDSQGILPARRAVVTRYELVEGFPRFDVDDVYLGNGCSELITMTLQALLDNGDEVLIPSPDYPLWTASTSLAGGTPVHYLCDETQAWQPDIADLESKISERTKALVIINPNNPTGAVYSREVLTQMVELARKHELLLLADEIYDKILYDDAKHINVATLAHDMLCLTFNGLSKAYRVAGYRAGWLAITGPKDHAESFIEGINLLANMRLCPNVPAQHGIQVALGGHQSIEDLVLPGGRLLEQRDVAFEKLNEIPGVSCVKPEGALYAFPRLDPEVYDIADDEQLVLDLLLQEKILVTQGTGFNWPAPDHLRIVTLPWARDLSAAIERLGNFLVSYRP</sequence>
<evidence type="ECO:0000256" key="9">
    <source>
        <dbReference type="ARBA" id="ARBA00047412"/>
    </source>
</evidence>
<keyword evidence="5 15" id="KW-0808">Transferase</keyword>
<evidence type="ECO:0000256" key="3">
    <source>
        <dbReference type="ARBA" id="ARBA00011738"/>
    </source>
</evidence>
<accession>A0A1X0FGT0</accession>
<evidence type="ECO:0000256" key="2">
    <source>
        <dbReference type="ARBA" id="ARBA00007441"/>
    </source>
</evidence>
<evidence type="ECO:0000256" key="4">
    <source>
        <dbReference type="ARBA" id="ARBA00022576"/>
    </source>
</evidence>
<comment type="cofactor">
    <cofactor evidence="1">
        <name>pyridoxal 5'-phosphate</name>
        <dbReference type="ChEBI" id="CHEBI:597326"/>
    </cofactor>
</comment>
<comment type="similarity">
    <text evidence="2">Belongs to the class-I pyridoxal-phosphate-dependent aminotransferase family.</text>
</comment>
<feature type="region of interest" description="Disordered" evidence="12">
    <location>
        <begin position="1"/>
        <end position="26"/>
    </location>
</feature>